<dbReference type="PANTHER" id="PTHR40469">
    <property type="entry name" value="SECRETED GLYCOSYL HYDROLASE"/>
    <property type="match status" value="1"/>
</dbReference>
<feature type="domain" description="ThuA-like" evidence="2">
    <location>
        <begin position="30"/>
        <end position="282"/>
    </location>
</feature>
<evidence type="ECO:0000313" key="3">
    <source>
        <dbReference type="EMBL" id="SFU53444.1"/>
    </source>
</evidence>
<dbReference type="InterPro" id="IPR029062">
    <property type="entry name" value="Class_I_gatase-like"/>
</dbReference>
<evidence type="ECO:0000259" key="2">
    <source>
        <dbReference type="Pfam" id="PF06283"/>
    </source>
</evidence>
<dbReference type="Gene3D" id="3.40.50.880">
    <property type="match status" value="1"/>
</dbReference>
<proteinExistence type="predicted"/>
<dbReference type="Pfam" id="PF06283">
    <property type="entry name" value="ThuA"/>
    <property type="match status" value="1"/>
</dbReference>
<dbReference type="RefSeq" id="WP_093554687.1">
    <property type="nucleotide sequence ID" value="NZ_FPBO01000004.1"/>
</dbReference>
<dbReference type="STRING" id="1035707.SAMN05216552_1004195"/>
<evidence type="ECO:0000313" key="4">
    <source>
        <dbReference type="Proteomes" id="UP000199391"/>
    </source>
</evidence>
<reference evidence="4" key="1">
    <citation type="submission" date="2016-10" db="EMBL/GenBank/DDBJ databases">
        <authorList>
            <person name="Varghese N."/>
            <person name="Submissions S."/>
        </authorList>
    </citation>
    <scope>NUCLEOTIDE SEQUENCE [LARGE SCALE GENOMIC DNA]</scope>
    <source>
        <strain evidence="4">CGMCC 1.11014</strain>
    </source>
</reference>
<name>A0A1I7GYA8_9BURK</name>
<dbReference type="Proteomes" id="UP000199391">
    <property type="component" value="Unassembled WGS sequence"/>
</dbReference>
<evidence type="ECO:0000256" key="1">
    <source>
        <dbReference type="SAM" id="SignalP"/>
    </source>
</evidence>
<dbReference type="EMBL" id="FPBO01000004">
    <property type="protein sequence ID" value="SFU53444.1"/>
    <property type="molecule type" value="Genomic_DNA"/>
</dbReference>
<dbReference type="SUPFAM" id="SSF52317">
    <property type="entry name" value="Class I glutamine amidotransferase-like"/>
    <property type="match status" value="1"/>
</dbReference>
<accession>A0A1I7GYA8</accession>
<dbReference type="InterPro" id="IPR029010">
    <property type="entry name" value="ThuA-like"/>
</dbReference>
<sequence length="308" mass="32660">MFAIPGRRAVLSSALSLMLGAAQAGTPPKKVLFFSKSSGFEHSVVKEVDGQPSFAARVLAELGPRHGIAFTFSKDGGKFTPEYLAQFDAFLFYTTGDLTQAGTDGQPPMTAAGKAALLAAIEGGKGFVGAHSASDTFHTAAPAAAAAAPGYRDHGPLADPYIRMLGGEFIMHGSQQSGRMRVADRAFPGLAGLGDSFDLTEEWYSLKEFAPDMHVLLVQDTAHMGDRDATGGNLSYVRPSYPSTWARRHGRGRVFYTAMGHREDVWTNPLFQKLLFGGLAWAVGDAQADVSPNLAAAAPRAAELPPSK</sequence>
<keyword evidence="1" id="KW-0732">Signal</keyword>
<keyword evidence="4" id="KW-1185">Reference proteome</keyword>
<organism evidence="3 4">
    <name type="scientific">Pseudoduganella namucuonensis</name>
    <dbReference type="NCBI Taxonomy" id="1035707"/>
    <lineage>
        <taxon>Bacteria</taxon>
        <taxon>Pseudomonadati</taxon>
        <taxon>Pseudomonadota</taxon>
        <taxon>Betaproteobacteria</taxon>
        <taxon>Burkholderiales</taxon>
        <taxon>Oxalobacteraceae</taxon>
        <taxon>Telluria group</taxon>
        <taxon>Pseudoduganella</taxon>
    </lineage>
</organism>
<dbReference type="PANTHER" id="PTHR40469:SF2">
    <property type="entry name" value="GALACTOSE-BINDING DOMAIN-LIKE SUPERFAMILY PROTEIN"/>
    <property type="match status" value="1"/>
</dbReference>
<gene>
    <name evidence="3" type="ORF">SAMN05216552_1004195</name>
</gene>
<feature type="signal peptide" evidence="1">
    <location>
        <begin position="1"/>
        <end position="24"/>
    </location>
</feature>
<feature type="chain" id="PRO_5011625241" description="ThuA-like domain-containing protein" evidence="1">
    <location>
        <begin position="25"/>
        <end position="308"/>
    </location>
</feature>
<dbReference type="AlphaFoldDB" id="A0A1I7GYA8"/>
<dbReference type="OrthoDB" id="338827at2"/>
<protein>
    <recommendedName>
        <fullName evidence="2">ThuA-like domain-containing protein</fullName>
    </recommendedName>
</protein>